<feature type="region of interest" description="Disordered" evidence="1">
    <location>
        <begin position="206"/>
        <end position="242"/>
    </location>
</feature>
<dbReference type="PANTHER" id="PTHR37262:SF1">
    <property type="entry name" value="PROTEIN PEP-RELATED DEVELOPMENT ARRESTED 1, CHLOROPLASTIC"/>
    <property type="match status" value="1"/>
</dbReference>
<comment type="caution">
    <text evidence="2">The sequence shown here is derived from an EMBL/GenBank/DDBJ whole genome shotgun (WGS) entry which is preliminary data.</text>
</comment>
<dbReference type="EMBL" id="JABFUD020000020">
    <property type="protein sequence ID" value="KAI5064087.1"/>
    <property type="molecule type" value="Genomic_DNA"/>
</dbReference>
<gene>
    <name evidence="2" type="ORF">GOP47_0020757</name>
</gene>
<organism evidence="2 3">
    <name type="scientific">Adiantum capillus-veneris</name>
    <name type="common">Maidenhair fern</name>
    <dbReference type="NCBI Taxonomy" id="13818"/>
    <lineage>
        <taxon>Eukaryota</taxon>
        <taxon>Viridiplantae</taxon>
        <taxon>Streptophyta</taxon>
        <taxon>Embryophyta</taxon>
        <taxon>Tracheophyta</taxon>
        <taxon>Polypodiopsida</taxon>
        <taxon>Polypodiidae</taxon>
        <taxon>Polypodiales</taxon>
        <taxon>Pteridineae</taxon>
        <taxon>Pteridaceae</taxon>
        <taxon>Vittarioideae</taxon>
        <taxon>Adiantum</taxon>
    </lineage>
</organism>
<dbReference type="InterPro" id="IPR038961">
    <property type="entry name" value="PRDA1"/>
</dbReference>
<dbReference type="PANTHER" id="PTHR37262">
    <property type="entry name" value="PROTEIN PEP-RELATED DEVELOPMENT ARRESTED 1, CHLOROPLASTIC"/>
    <property type="match status" value="1"/>
</dbReference>
<dbReference type="GO" id="GO:0042644">
    <property type="term" value="C:chloroplast nucleoid"/>
    <property type="evidence" value="ECO:0007669"/>
    <property type="project" value="InterPro"/>
</dbReference>
<feature type="region of interest" description="Disordered" evidence="1">
    <location>
        <begin position="158"/>
        <end position="177"/>
    </location>
</feature>
<evidence type="ECO:0000313" key="3">
    <source>
        <dbReference type="Proteomes" id="UP000886520"/>
    </source>
</evidence>
<proteinExistence type="predicted"/>
<keyword evidence="3" id="KW-1185">Reference proteome</keyword>
<name>A0A9D4Z816_ADICA</name>
<dbReference type="Proteomes" id="UP000886520">
    <property type="component" value="Chromosome 20"/>
</dbReference>
<accession>A0A9D4Z816</accession>
<protein>
    <submittedName>
        <fullName evidence="2">Uncharacterized protein</fullName>
    </submittedName>
</protein>
<reference evidence="2" key="1">
    <citation type="submission" date="2021-01" db="EMBL/GenBank/DDBJ databases">
        <title>Adiantum capillus-veneris genome.</title>
        <authorList>
            <person name="Fang Y."/>
            <person name="Liao Q."/>
        </authorList>
    </citation>
    <scope>NUCLEOTIDE SEQUENCE</scope>
    <source>
        <strain evidence="2">H3</strain>
        <tissue evidence="2">Leaf</tissue>
    </source>
</reference>
<dbReference type="OrthoDB" id="2015968at2759"/>
<dbReference type="GO" id="GO:0006355">
    <property type="term" value="P:regulation of DNA-templated transcription"/>
    <property type="evidence" value="ECO:0007669"/>
    <property type="project" value="InterPro"/>
</dbReference>
<evidence type="ECO:0000313" key="2">
    <source>
        <dbReference type="EMBL" id="KAI5064087.1"/>
    </source>
</evidence>
<sequence>MFFDFVSSNKCVIVAPQLEDVEGLDQDEEGVAIHLAAAGAIQQKLDSLDGSFLLALDWMIKEAESDRDDQWKNILEVIKETVLGQLNDNAPHMSKSAGGGGVFDTESGGKLTIPFSNLVNISTQADNVLASMEEKPRIKDRRLLEKLVIIRDEARGMRGGGLLDERNDNRGFKTLPGNVSIDMQSSIVSVRPGPVLHQRIADVMNGKAEGQDPPEEDEESSHLGRHTSASKQKVSSKSAKKEVPVRPGMVLEAVSKVLSGMYETNTAGVGVQQLEWIHRETGGDRIFIRSPEIKWKPARVEAYPSVLAHRDLRDALKALLMSWCCCYISTRVGPLYVSISTLCLL</sequence>
<evidence type="ECO:0000256" key="1">
    <source>
        <dbReference type="SAM" id="MobiDB-lite"/>
    </source>
</evidence>
<dbReference type="AlphaFoldDB" id="A0A9D4Z816"/>